<feature type="domain" description="TGF-beta propeptide" evidence="3">
    <location>
        <begin position="194"/>
        <end position="305"/>
    </location>
</feature>
<dbReference type="OMA" id="GNIKHNI"/>
<evidence type="ECO:0000259" key="3">
    <source>
        <dbReference type="Pfam" id="PF00688"/>
    </source>
</evidence>
<dbReference type="AlphaFoldDB" id="A0A336LPD3"/>
<keyword evidence="2" id="KW-0732">Signal</keyword>
<proteinExistence type="predicted"/>
<dbReference type="EMBL" id="UFQT01000040">
    <property type="protein sequence ID" value="SSX18543.1"/>
    <property type="molecule type" value="Genomic_DNA"/>
</dbReference>
<feature type="compositionally biased region" description="Basic and acidic residues" evidence="1">
    <location>
        <begin position="445"/>
        <end position="458"/>
    </location>
</feature>
<name>A0A336LPD3_CULSO</name>
<feature type="compositionally biased region" description="Polar residues" evidence="1">
    <location>
        <begin position="46"/>
        <end position="58"/>
    </location>
</feature>
<feature type="signal peptide" evidence="2">
    <location>
        <begin position="1"/>
        <end position="26"/>
    </location>
</feature>
<organism evidence="4">
    <name type="scientific">Culicoides sonorensis</name>
    <name type="common">Biting midge</name>
    <dbReference type="NCBI Taxonomy" id="179676"/>
    <lineage>
        <taxon>Eukaryota</taxon>
        <taxon>Metazoa</taxon>
        <taxon>Ecdysozoa</taxon>
        <taxon>Arthropoda</taxon>
        <taxon>Hexapoda</taxon>
        <taxon>Insecta</taxon>
        <taxon>Pterygota</taxon>
        <taxon>Neoptera</taxon>
        <taxon>Endopterygota</taxon>
        <taxon>Diptera</taxon>
        <taxon>Nematocera</taxon>
        <taxon>Chironomoidea</taxon>
        <taxon>Ceratopogonidae</taxon>
        <taxon>Ceratopogoninae</taxon>
        <taxon>Culicoides</taxon>
        <taxon>Monoculicoides</taxon>
    </lineage>
</organism>
<sequence>MSNKNNFFVFCLILILIQNNINLIFCSPVKSSDSNTNDNNDDNLASEDNNSVTEHGMNSITRPSTKIVDLDNLDASNLEYFRTNNINLTALRVQQEMLRSKKLSGISQTLFNAPAPLTQTGSLKNDEDEHRREYEAGAIDMIKTRIETAVIRDSSKSTMYTSGMTEHEIAFYADCEVPQRFNDTVWFSGNTWNIYFKLPKEQKFTLLQSAVLRIYKTSESKSLSAEAKNCTDNIEQLLRIKVYVYERRRKRGNSDKSIELRKKECSSTTISQKYEGWVEMDIKLAMKQWDKPHKNLGLAVEVQDINDNYLRTLDFFEPVDCTQASKPFPWASYEYFSYTSHEMVSLPKYPRIDIKWKTQPSVDPQMYHYHRYPRHNSHPNSHFPVHNNNNNHHHNHHRVVDDLLQNSAESHSHEGHSEEIVSNNYNKMHKKRHFQHKMSHSYQKSSKERDNLDSKEIV</sequence>
<evidence type="ECO:0000256" key="1">
    <source>
        <dbReference type="SAM" id="MobiDB-lite"/>
    </source>
</evidence>
<dbReference type="Pfam" id="PF00688">
    <property type="entry name" value="TGFb_propeptide"/>
    <property type="match status" value="1"/>
</dbReference>
<evidence type="ECO:0000313" key="4">
    <source>
        <dbReference type="EMBL" id="SSX18543.1"/>
    </source>
</evidence>
<feature type="chain" id="PRO_5016260664" evidence="2">
    <location>
        <begin position="27"/>
        <end position="458"/>
    </location>
</feature>
<dbReference type="InterPro" id="IPR001111">
    <property type="entry name" value="TGF-b_propeptide"/>
</dbReference>
<reference evidence="4" key="1">
    <citation type="submission" date="2018-07" db="EMBL/GenBank/DDBJ databases">
        <authorList>
            <person name="Quirk P.G."/>
            <person name="Krulwich T.A."/>
        </authorList>
    </citation>
    <scope>NUCLEOTIDE SEQUENCE</scope>
</reference>
<protein>
    <submittedName>
        <fullName evidence="4">CSON010091 protein</fullName>
    </submittedName>
</protein>
<feature type="region of interest" description="Disordered" evidence="1">
    <location>
        <begin position="432"/>
        <end position="458"/>
    </location>
</feature>
<accession>A0A336LPD3</accession>
<gene>
    <name evidence="4" type="primary">CSON010091</name>
</gene>
<feature type="region of interest" description="Disordered" evidence="1">
    <location>
        <begin position="32"/>
        <end position="58"/>
    </location>
</feature>
<evidence type="ECO:0000256" key="2">
    <source>
        <dbReference type="SAM" id="SignalP"/>
    </source>
</evidence>
<dbReference type="VEuPathDB" id="VectorBase:CSON010091"/>